<organism evidence="2 3">
    <name type="scientific">Tabrizicola soli</name>
    <dbReference type="NCBI Taxonomy" id="2185115"/>
    <lineage>
        <taxon>Bacteria</taxon>
        <taxon>Pseudomonadati</taxon>
        <taxon>Pseudomonadota</taxon>
        <taxon>Alphaproteobacteria</taxon>
        <taxon>Rhodobacterales</taxon>
        <taxon>Paracoccaceae</taxon>
        <taxon>Tabrizicola</taxon>
    </lineage>
</organism>
<gene>
    <name evidence="2" type="ORF">ACFOD6_00550</name>
</gene>
<dbReference type="Proteomes" id="UP001595445">
    <property type="component" value="Unassembled WGS sequence"/>
</dbReference>
<reference evidence="3" key="1">
    <citation type="journal article" date="2019" name="Int. J. Syst. Evol. Microbiol.">
        <title>The Global Catalogue of Microorganisms (GCM) 10K type strain sequencing project: providing services to taxonomists for standard genome sequencing and annotation.</title>
        <authorList>
            <consortium name="The Broad Institute Genomics Platform"/>
            <consortium name="The Broad Institute Genome Sequencing Center for Infectious Disease"/>
            <person name="Wu L."/>
            <person name="Ma J."/>
        </authorList>
    </citation>
    <scope>NUCLEOTIDE SEQUENCE [LARGE SCALE GENOMIC DNA]</scope>
    <source>
        <strain evidence="3">KCTC 62102</strain>
    </source>
</reference>
<sequence length="107" mass="11559">MRHESKFSSGIRSGENSAFIVPLNYIFAPEVKFSVVPERLLDSIIDDALATELARLNAYLPVGVSIDVTTVDLTPIRDELRDAVSSGLSEAGMPVNPNDPVSDLFPA</sequence>
<evidence type="ECO:0000256" key="1">
    <source>
        <dbReference type="SAM" id="MobiDB-lite"/>
    </source>
</evidence>
<comment type="caution">
    <text evidence="2">The sequence shown here is derived from an EMBL/GenBank/DDBJ whole genome shotgun (WGS) entry which is preliminary data.</text>
</comment>
<dbReference type="EMBL" id="JBHRSM010000001">
    <property type="protein sequence ID" value="MFC3084524.1"/>
    <property type="molecule type" value="Genomic_DNA"/>
</dbReference>
<protein>
    <submittedName>
        <fullName evidence="2">Uncharacterized protein</fullName>
    </submittedName>
</protein>
<dbReference type="RefSeq" id="WP_197642340.1">
    <property type="nucleotide sequence ID" value="NZ_JAEACP010000004.1"/>
</dbReference>
<evidence type="ECO:0000313" key="2">
    <source>
        <dbReference type="EMBL" id="MFC3084524.1"/>
    </source>
</evidence>
<feature type="region of interest" description="Disordered" evidence="1">
    <location>
        <begin position="88"/>
        <end position="107"/>
    </location>
</feature>
<name>A0ABV7DQW6_9RHOB</name>
<keyword evidence="3" id="KW-1185">Reference proteome</keyword>
<proteinExistence type="predicted"/>
<evidence type="ECO:0000313" key="3">
    <source>
        <dbReference type="Proteomes" id="UP001595445"/>
    </source>
</evidence>
<accession>A0ABV7DQW6</accession>